<accession>D6SQQ3</accession>
<comment type="caution">
    <text evidence="8">The sequence shown here is derived from an EMBL/GenBank/DDBJ whole genome shotgun (WGS) entry which is preliminary data.</text>
</comment>
<evidence type="ECO:0000256" key="4">
    <source>
        <dbReference type="ARBA" id="ARBA00022833"/>
    </source>
</evidence>
<dbReference type="InterPro" id="IPR037518">
    <property type="entry name" value="MPN"/>
</dbReference>
<evidence type="ECO:0000313" key="9">
    <source>
        <dbReference type="Proteomes" id="UP000005496"/>
    </source>
</evidence>
<dbReference type="PANTHER" id="PTHR30471">
    <property type="entry name" value="DNA REPAIR PROTEIN RADC"/>
    <property type="match status" value="1"/>
</dbReference>
<dbReference type="NCBIfam" id="TIGR00608">
    <property type="entry name" value="radc"/>
    <property type="match status" value="1"/>
</dbReference>
<dbReference type="AlphaFoldDB" id="D6SQQ3"/>
<evidence type="ECO:0000256" key="6">
    <source>
        <dbReference type="RuleBase" id="RU003797"/>
    </source>
</evidence>
<dbReference type="eggNOG" id="COG2003">
    <property type="taxonomic scope" value="Bacteria"/>
</dbReference>
<dbReference type="CDD" id="cd08071">
    <property type="entry name" value="MPN_DUF2466"/>
    <property type="match status" value="1"/>
</dbReference>
<dbReference type="GO" id="GO:0008237">
    <property type="term" value="F:metallopeptidase activity"/>
    <property type="evidence" value="ECO:0007669"/>
    <property type="project" value="UniProtKB-KW"/>
</dbReference>
<name>D6SQQ3_9BACT</name>
<keyword evidence="9" id="KW-1185">Reference proteome</keyword>
<reference evidence="8" key="1">
    <citation type="submission" date="2010-05" db="EMBL/GenBank/DDBJ databases">
        <title>The draft genome of Desulfonatronospira thiodismutans ASO3-1.</title>
        <authorList>
            <consortium name="US DOE Joint Genome Institute (JGI-PGF)"/>
            <person name="Lucas S."/>
            <person name="Copeland A."/>
            <person name="Lapidus A."/>
            <person name="Cheng J.-F."/>
            <person name="Bruce D."/>
            <person name="Goodwin L."/>
            <person name="Pitluck S."/>
            <person name="Chertkov O."/>
            <person name="Brettin T."/>
            <person name="Detter J.C."/>
            <person name="Han C."/>
            <person name="Land M.L."/>
            <person name="Hauser L."/>
            <person name="Kyrpides N."/>
            <person name="Mikhailova N."/>
            <person name="Muyzer G."/>
            <person name="Woyke T."/>
        </authorList>
    </citation>
    <scope>NUCLEOTIDE SEQUENCE [LARGE SCALE GENOMIC DNA]</scope>
    <source>
        <strain evidence="8">ASO3-1</strain>
    </source>
</reference>
<evidence type="ECO:0000256" key="1">
    <source>
        <dbReference type="ARBA" id="ARBA00022670"/>
    </source>
</evidence>
<dbReference type="NCBIfam" id="NF000642">
    <property type="entry name" value="PRK00024.1"/>
    <property type="match status" value="1"/>
</dbReference>
<comment type="similarity">
    <text evidence="6">Belongs to the UPF0758 family.</text>
</comment>
<dbReference type="PROSITE" id="PS50249">
    <property type="entry name" value="MPN"/>
    <property type="match status" value="1"/>
</dbReference>
<organism evidence="8 9">
    <name type="scientific">Desulfonatronospira thiodismutans ASO3-1</name>
    <dbReference type="NCBI Taxonomy" id="555779"/>
    <lineage>
        <taxon>Bacteria</taxon>
        <taxon>Pseudomonadati</taxon>
        <taxon>Thermodesulfobacteriota</taxon>
        <taxon>Desulfovibrionia</taxon>
        <taxon>Desulfovibrionales</taxon>
        <taxon>Desulfonatronovibrionaceae</taxon>
        <taxon>Desulfonatronospira</taxon>
    </lineage>
</organism>
<gene>
    <name evidence="8" type="ORF">Dthio_PD2473</name>
</gene>
<dbReference type="InterPro" id="IPR010994">
    <property type="entry name" value="RuvA_2-like"/>
</dbReference>
<evidence type="ECO:0000313" key="8">
    <source>
        <dbReference type="EMBL" id="EFI35079.1"/>
    </source>
</evidence>
<proteinExistence type="inferred from homology"/>
<dbReference type="Pfam" id="PF04002">
    <property type="entry name" value="RadC"/>
    <property type="match status" value="1"/>
</dbReference>
<protein>
    <submittedName>
        <fullName evidence="8">DNA repair protein RadC</fullName>
    </submittedName>
</protein>
<dbReference type="GO" id="GO:0006508">
    <property type="term" value="P:proteolysis"/>
    <property type="evidence" value="ECO:0007669"/>
    <property type="project" value="UniProtKB-KW"/>
</dbReference>
<dbReference type="EMBL" id="ACJN02000002">
    <property type="protein sequence ID" value="EFI35079.1"/>
    <property type="molecule type" value="Genomic_DNA"/>
</dbReference>
<evidence type="ECO:0000256" key="3">
    <source>
        <dbReference type="ARBA" id="ARBA00022801"/>
    </source>
</evidence>
<evidence type="ECO:0000256" key="5">
    <source>
        <dbReference type="ARBA" id="ARBA00023049"/>
    </source>
</evidence>
<evidence type="ECO:0000256" key="2">
    <source>
        <dbReference type="ARBA" id="ARBA00022723"/>
    </source>
</evidence>
<keyword evidence="2" id="KW-0479">Metal-binding</keyword>
<dbReference type="SUPFAM" id="SSF102712">
    <property type="entry name" value="JAB1/MPN domain"/>
    <property type="match status" value="1"/>
</dbReference>
<evidence type="ECO:0000259" key="7">
    <source>
        <dbReference type="PROSITE" id="PS50249"/>
    </source>
</evidence>
<dbReference type="GO" id="GO:0046872">
    <property type="term" value="F:metal ion binding"/>
    <property type="evidence" value="ECO:0007669"/>
    <property type="project" value="UniProtKB-KW"/>
</dbReference>
<dbReference type="Proteomes" id="UP000005496">
    <property type="component" value="Unassembled WGS sequence"/>
</dbReference>
<dbReference type="InterPro" id="IPR001405">
    <property type="entry name" value="UPF0758"/>
</dbReference>
<keyword evidence="3" id="KW-0378">Hydrolase</keyword>
<keyword evidence="5" id="KW-0482">Metalloprotease</keyword>
<keyword evidence="4" id="KW-0862">Zinc</keyword>
<sequence length="238" mass="27193">MISPLGMEKRAIMDSQKPHYTGHRQRLKKRLDNDPSSLQDYEILELVLGYALPRKDTKPLAKALLNRYPTFKDLLAARPGDLQAIDGIGPGIITFFRLWGEFWARTDRSGLSTRSTLDSPEKVARLARSRLQFKSIEEFWAIMVDNKNRLIDFEKMSRGTVDQAPVFPREILTVALEKRASGVILLHNHPGGDPHPSFQDRELTRKIREVSTALGVRLLDHVIISEDSFFSFQEHGFL</sequence>
<dbReference type="Gene3D" id="3.40.140.10">
    <property type="entry name" value="Cytidine Deaminase, domain 2"/>
    <property type="match status" value="1"/>
</dbReference>
<dbReference type="InterPro" id="IPR025657">
    <property type="entry name" value="RadC_JAB"/>
</dbReference>
<feature type="domain" description="MPN" evidence="7">
    <location>
        <begin position="116"/>
        <end position="238"/>
    </location>
</feature>
<dbReference type="PANTHER" id="PTHR30471:SF3">
    <property type="entry name" value="UPF0758 PROTEIN YEES-RELATED"/>
    <property type="match status" value="1"/>
</dbReference>
<dbReference type="SUPFAM" id="SSF47781">
    <property type="entry name" value="RuvA domain 2-like"/>
    <property type="match status" value="1"/>
</dbReference>
<keyword evidence="1" id="KW-0645">Protease</keyword>